<dbReference type="AlphaFoldDB" id="A0A8C4U635"/>
<protein>
    <submittedName>
        <fullName evidence="2">Uncharacterized protein</fullName>
    </submittedName>
</protein>
<dbReference type="OrthoDB" id="10601277at2759"/>
<sequence>MFFFQNEGHTYILSPLSFHKALLNRLRREVSFELFFFQPGLLTASAGTAGSLASRGPPGCRTKGTRLPEHLPRGTPCPDRPAHPRRGAESPGEPPPPPRPSSHPFPTAILGTVQTPTTAGYVGAGLHPRPPRLLRAKATVTAAPPYSRPGPPTAPHLEDVLVDGGPELQQRLLVELAAVDDPHLLEESGLAALTGAQQQDLDQAAHGPPGRLRCRWGGGTRSPRPPQPGSAATACRGRRPPGSPAPLMLRFIGRQACRSTPPSSNWRSRQAGRG</sequence>
<feature type="region of interest" description="Disordered" evidence="1">
    <location>
        <begin position="217"/>
        <end position="247"/>
    </location>
</feature>
<accession>A0A8C4U635</accession>
<name>A0A8C4U635_FALTI</name>
<feature type="region of interest" description="Disordered" evidence="1">
    <location>
        <begin position="255"/>
        <end position="274"/>
    </location>
</feature>
<reference evidence="2" key="1">
    <citation type="submission" date="2025-08" db="UniProtKB">
        <authorList>
            <consortium name="Ensembl"/>
        </authorList>
    </citation>
    <scope>IDENTIFICATION</scope>
</reference>
<evidence type="ECO:0000256" key="1">
    <source>
        <dbReference type="SAM" id="MobiDB-lite"/>
    </source>
</evidence>
<feature type="compositionally biased region" description="Polar residues" evidence="1">
    <location>
        <begin position="257"/>
        <end position="268"/>
    </location>
</feature>
<reference evidence="2" key="2">
    <citation type="submission" date="2025-09" db="UniProtKB">
        <authorList>
            <consortium name="Ensembl"/>
        </authorList>
    </citation>
    <scope>IDENTIFICATION</scope>
</reference>
<feature type="region of interest" description="Disordered" evidence="1">
    <location>
        <begin position="49"/>
        <end position="110"/>
    </location>
</feature>
<dbReference type="Proteomes" id="UP000694562">
    <property type="component" value="Unplaced"/>
</dbReference>
<evidence type="ECO:0000313" key="2">
    <source>
        <dbReference type="Ensembl" id="ENSFTIP00000006992.1"/>
    </source>
</evidence>
<proteinExistence type="predicted"/>
<feature type="compositionally biased region" description="Pro residues" evidence="1">
    <location>
        <begin position="92"/>
        <end position="103"/>
    </location>
</feature>
<organism evidence="2 3">
    <name type="scientific">Falco tinnunculus</name>
    <name type="common">Common kestrel</name>
    <dbReference type="NCBI Taxonomy" id="100819"/>
    <lineage>
        <taxon>Eukaryota</taxon>
        <taxon>Metazoa</taxon>
        <taxon>Chordata</taxon>
        <taxon>Craniata</taxon>
        <taxon>Vertebrata</taxon>
        <taxon>Euteleostomi</taxon>
        <taxon>Archelosauria</taxon>
        <taxon>Archosauria</taxon>
        <taxon>Dinosauria</taxon>
        <taxon>Saurischia</taxon>
        <taxon>Theropoda</taxon>
        <taxon>Coelurosauria</taxon>
        <taxon>Aves</taxon>
        <taxon>Neognathae</taxon>
        <taxon>Neoaves</taxon>
        <taxon>Telluraves</taxon>
        <taxon>Australaves</taxon>
        <taxon>Falconiformes</taxon>
        <taxon>Falconidae</taxon>
        <taxon>Falco</taxon>
    </lineage>
</organism>
<evidence type="ECO:0000313" key="3">
    <source>
        <dbReference type="Proteomes" id="UP000694562"/>
    </source>
</evidence>
<keyword evidence="3" id="KW-1185">Reference proteome</keyword>
<dbReference type="Ensembl" id="ENSFTIT00000007299.1">
    <property type="protein sequence ID" value="ENSFTIP00000006992.1"/>
    <property type="gene ID" value="ENSFTIG00000004782.1"/>
</dbReference>